<reference evidence="2" key="1">
    <citation type="submission" date="2019-08" db="EMBL/GenBank/DDBJ databases">
        <authorList>
            <person name="Kucharzyk K."/>
            <person name="Murdoch R.W."/>
            <person name="Higgins S."/>
            <person name="Loffler F."/>
        </authorList>
    </citation>
    <scope>NUCLEOTIDE SEQUENCE</scope>
</reference>
<proteinExistence type="predicted"/>
<dbReference type="Pfam" id="PF18291">
    <property type="entry name" value="HU-HIG"/>
    <property type="match status" value="1"/>
</dbReference>
<evidence type="ECO:0000313" key="2">
    <source>
        <dbReference type="EMBL" id="MPL69075.1"/>
    </source>
</evidence>
<protein>
    <recommendedName>
        <fullName evidence="1">HU domain-containing protein</fullName>
    </recommendedName>
</protein>
<comment type="caution">
    <text evidence="2">The sequence shown here is derived from an EMBL/GenBank/DDBJ whole genome shotgun (WGS) entry which is preliminary data.</text>
</comment>
<name>A0A644TQ68_9ZZZZ</name>
<feature type="domain" description="HU" evidence="1">
    <location>
        <begin position="1"/>
        <end position="66"/>
    </location>
</feature>
<gene>
    <name evidence="2" type="ORF">SDC9_14808</name>
</gene>
<evidence type="ECO:0000259" key="1">
    <source>
        <dbReference type="Pfam" id="PF18291"/>
    </source>
</evidence>
<dbReference type="EMBL" id="VSSQ01000045">
    <property type="protein sequence ID" value="MPL69075.1"/>
    <property type="molecule type" value="Genomic_DNA"/>
</dbReference>
<dbReference type="AlphaFoldDB" id="A0A644TQ68"/>
<sequence length="118" mass="12891">MPVNYVLVERPNPLDSAVPRKCYAQAKASGSIHLKQLSKNMAARCTVTSSDILAVLDALKQEIVKHSSALGIAPAHQLFDAIKIEKNDKGRPARSFGDYTVTIDKSFIPQGVELIEML</sequence>
<organism evidence="2">
    <name type="scientific">bioreactor metagenome</name>
    <dbReference type="NCBI Taxonomy" id="1076179"/>
    <lineage>
        <taxon>unclassified sequences</taxon>
        <taxon>metagenomes</taxon>
        <taxon>ecological metagenomes</taxon>
    </lineage>
</organism>
<accession>A0A644TQ68</accession>
<dbReference type="InterPro" id="IPR041607">
    <property type="entry name" value="HU-HIG"/>
</dbReference>